<evidence type="ECO:0000313" key="3">
    <source>
        <dbReference type="Proteomes" id="UP000603200"/>
    </source>
</evidence>
<evidence type="ECO:0008006" key="4">
    <source>
        <dbReference type="Google" id="ProtNLM"/>
    </source>
</evidence>
<dbReference type="EMBL" id="BOMN01000031">
    <property type="protein sequence ID" value="GIE19651.1"/>
    <property type="molecule type" value="Genomic_DNA"/>
</dbReference>
<evidence type="ECO:0000313" key="2">
    <source>
        <dbReference type="EMBL" id="GIE19651.1"/>
    </source>
</evidence>
<keyword evidence="1" id="KW-1133">Transmembrane helix</keyword>
<gene>
    <name evidence="2" type="ORF">Ahu01nite_027530</name>
</gene>
<feature type="transmembrane region" description="Helical" evidence="1">
    <location>
        <begin position="174"/>
        <end position="194"/>
    </location>
</feature>
<keyword evidence="3" id="KW-1185">Reference proteome</keyword>
<dbReference type="PANTHER" id="PTHR35007">
    <property type="entry name" value="INTEGRAL MEMBRANE PROTEIN-RELATED"/>
    <property type="match status" value="1"/>
</dbReference>
<dbReference type="PANTHER" id="PTHR35007:SF4">
    <property type="entry name" value="CONSERVED TRANSMEMBRANE PROTEIN-RELATED"/>
    <property type="match status" value="1"/>
</dbReference>
<protein>
    <recommendedName>
        <fullName evidence="4">Tight adherence protein B</fullName>
    </recommendedName>
</protein>
<sequence length="234" mass="23892">MNGLSWLLAASLLTLAAWVVILPVPSGLARLGQQPRFRMSLTVSSPKRLTVVVGAGAALLGLLFGGPVAATLGLVYAVSGAREFAHSVARKRAAAEHTRNLDALSSLAADLRAGATPSHAPIRGRLGELTAAAERLANETGAPTADLVDRIEADARTADRARARATAEAAGTQMTALLLAVLPLGGLGVGYGLGADPLQVLLHTPVGAVCAIAAALLQTVGLLWSNHLIRSPFA</sequence>
<comment type="caution">
    <text evidence="2">The sequence shown here is derived from an EMBL/GenBank/DDBJ whole genome shotgun (WGS) entry which is preliminary data.</text>
</comment>
<dbReference type="RefSeq" id="WP_239158822.1">
    <property type="nucleotide sequence ID" value="NZ_BAAATV010000006.1"/>
</dbReference>
<feature type="transmembrane region" description="Helical" evidence="1">
    <location>
        <begin position="200"/>
        <end position="224"/>
    </location>
</feature>
<reference evidence="2 3" key="1">
    <citation type="submission" date="2021-01" db="EMBL/GenBank/DDBJ databases">
        <title>Whole genome shotgun sequence of Actinoplanes humidus NBRC 14915.</title>
        <authorList>
            <person name="Komaki H."/>
            <person name="Tamura T."/>
        </authorList>
    </citation>
    <scope>NUCLEOTIDE SEQUENCE [LARGE SCALE GENOMIC DNA]</scope>
    <source>
        <strain evidence="2 3">NBRC 14915</strain>
    </source>
</reference>
<accession>A0ABQ3ZM30</accession>
<keyword evidence="1" id="KW-0472">Membrane</keyword>
<feature type="transmembrane region" description="Helical" evidence="1">
    <location>
        <begin position="53"/>
        <end position="78"/>
    </location>
</feature>
<organism evidence="2 3">
    <name type="scientific">Winogradskya humida</name>
    <dbReference type="NCBI Taxonomy" id="113566"/>
    <lineage>
        <taxon>Bacteria</taxon>
        <taxon>Bacillati</taxon>
        <taxon>Actinomycetota</taxon>
        <taxon>Actinomycetes</taxon>
        <taxon>Micromonosporales</taxon>
        <taxon>Micromonosporaceae</taxon>
        <taxon>Winogradskya</taxon>
    </lineage>
</organism>
<proteinExistence type="predicted"/>
<keyword evidence="1" id="KW-0812">Transmembrane</keyword>
<dbReference type="Proteomes" id="UP000603200">
    <property type="component" value="Unassembled WGS sequence"/>
</dbReference>
<evidence type="ECO:0000256" key="1">
    <source>
        <dbReference type="SAM" id="Phobius"/>
    </source>
</evidence>
<name>A0ABQ3ZM30_9ACTN</name>